<dbReference type="InterPro" id="IPR043425">
    <property type="entry name" value="NusG-like"/>
</dbReference>
<reference evidence="6 28" key="4">
    <citation type="submission" date="2020-02" db="EMBL/GenBank/DDBJ databases">
        <title>Whole-genome sequencing and comparative analysis of the genomes of Bacteroides thetaiotaomicron and Escherichia coli isolated from a healthy resident in Vietnam.</title>
        <authorList>
            <person name="Mohsin M."/>
            <person name="Tanaka K."/>
            <person name="Kawahara R."/>
            <person name="Kondo S."/>
            <person name="Noguchi H."/>
            <person name="Motooka D."/>
            <person name="Nakamura S."/>
            <person name="Khong D.T."/>
            <person name="Nguyen T.N."/>
            <person name="Tran H.T."/>
            <person name="Yamamoto Y."/>
        </authorList>
    </citation>
    <scope>NUCLEOTIDE SEQUENCE [LARGE SCALE GENOMIC DNA]</scope>
    <source>
        <strain evidence="6 28">F9-2</strain>
    </source>
</reference>
<dbReference type="Pfam" id="PF00467">
    <property type="entry name" value="KOW"/>
    <property type="match status" value="1"/>
</dbReference>
<evidence type="ECO:0000313" key="26">
    <source>
        <dbReference type="Proteomes" id="UP000460317"/>
    </source>
</evidence>
<evidence type="ECO:0000313" key="20">
    <source>
        <dbReference type="Proteomes" id="UP000095541"/>
    </source>
</evidence>
<dbReference type="Proteomes" id="UP000500882">
    <property type="component" value="Chromosome"/>
</dbReference>
<dbReference type="EMBL" id="WCRS01000019">
    <property type="protein sequence ID" value="KAB4470141.1"/>
    <property type="molecule type" value="Genomic_DNA"/>
</dbReference>
<evidence type="ECO:0000313" key="24">
    <source>
        <dbReference type="Proteomes" id="UP000436858"/>
    </source>
</evidence>
<dbReference type="EMBL" id="WCSB01000008">
    <property type="protein sequence ID" value="KAB4452674.1"/>
    <property type="molecule type" value="Genomic_DNA"/>
</dbReference>
<evidence type="ECO:0000313" key="14">
    <source>
        <dbReference type="EMBL" id="MBS5412444.1"/>
    </source>
</evidence>
<dbReference type="EMBL" id="JAQNVG010000001">
    <property type="protein sequence ID" value="MDC2234352.1"/>
    <property type="molecule type" value="Genomic_DNA"/>
</dbReference>
<dbReference type="Proteomes" id="UP000436858">
    <property type="component" value="Unassembled WGS sequence"/>
</dbReference>
<dbReference type="SUPFAM" id="SSF50104">
    <property type="entry name" value="Translation proteins SH3-like domain"/>
    <property type="match status" value="1"/>
</dbReference>
<evidence type="ECO:0000313" key="21">
    <source>
        <dbReference type="Proteomes" id="UP000095576"/>
    </source>
</evidence>
<sequence length="184" mass="21679">MNDLDKERQTEGRKAWYAVQTFYCKEEHLGKYLEKKGVNYFIPMRYIEHETLDGKKHRKLTPAVHNLLFIEKEFTEKELLERVKDCTIPFLLVRDRSTRRCYEIPDCEMLEFRAVCDPNYKGTLYVDTVTAEARPGQAVRVIRGPFAGLEGKLTQYKKSYYVVVTLATIGVMLHIPKWYCEKIN</sequence>
<dbReference type="CDD" id="cd09895">
    <property type="entry name" value="NGN_SP_UpxY"/>
    <property type="match status" value="1"/>
</dbReference>
<keyword evidence="1" id="KW-0889">Transcription antitermination</keyword>
<evidence type="ECO:0000256" key="4">
    <source>
        <dbReference type="SAM" id="Phobius"/>
    </source>
</evidence>
<evidence type="ECO:0000313" key="18">
    <source>
        <dbReference type="EMBL" id="UYU65285.1"/>
    </source>
</evidence>
<dbReference type="GO" id="GO:0031564">
    <property type="term" value="P:transcription antitermination"/>
    <property type="evidence" value="ECO:0007669"/>
    <property type="project" value="UniProtKB-KW"/>
</dbReference>
<dbReference type="Proteomes" id="UP000095541">
    <property type="component" value="Unassembled WGS sequence"/>
</dbReference>
<dbReference type="EMBL" id="WCRY01000040">
    <property type="protein sequence ID" value="KAB4472183.1"/>
    <property type="molecule type" value="Genomic_DNA"/>
</dbReference>
<dbReference type="GO" id="GO:0006354">
    <property type="term" value="P:DNA-templated transcription elongation"/>
    <property type="evidence" value="ECO:0007669"/>
    <property type="project" value="InterPro"/>
</dbReference>
<dbReference type="InterPro" id="IPR008991">
    <property type="entry name" value="Translation_prot_SH3-like_sf"/>
</dbReference>
<dbReference type="EMBL" id="QSJP01000004">
    <property type="protein sequence ID" value="RHD89554.1"/>
    <property type="molecule type" value="Genomic_DNA"/>
</dbReference>
<reference evidence="18 29" key="6">
    <citation type="submission" date="2021-06" db="EMBL/GenBank/DDBJ databases">
        <title>Interrogation of the integrated mobile genetic elements in gut-associated Bacteroides with a consensus prediction approach.</title>
        <authorList>
            <person name="Campbell D.E."/>
            <person name="Leigh J.R."/>
            <person name="Kim T."/>
            <person name="England W."/>
            <person name="Whitaker R.J."/>
            <person name="Degnan P.H."/>
        </authorList>
    </citation>
    <scope>NUCLEOTIDE SEQUENCE</scope>
    <source>
        <strain evidence="19">VPI-3443</strain>
        <strain evidence="18 29">WAL8669</strain>
    </source>
</reference>
<accession>C6IEX8</accession>
<dbReference type="Proteomes" id="UP001217776">
    <property type="component" value="Unassembled WGS sequence"/>
</dbReference>
<dbReference type="EMBL" id="WCSY01000056">
    <property type="protein sequence ID" value="KAB4304085.1"/>
    <property type="molecule type" value="Genomic_DNA"/>
</dbReference>
<evidence type="ECO:0000313" key="10">
    <source>
        <dbReference type="EMBL" id="KAB4452674.1"/>
    </source>
</evidence>
<dbReference type="EMBL" id="CP083680">
    <property type="protein sequence ID" value="UYU65285.1"/>
    <property type="molecule type" value="Genomic_DNA"/>
</dbReference>
<dbReference type="SUPFAM" id="SSF82679">
    <property type="entry name" value="N-utilization substance G protein NusG, N-terminal domain"/>
    <property type="match status" value="1"/>
</dbReference>
<evidence type="ECO:0000313" key="12">
    <source>
        <dbReference type="EMBL" id="KAB4470141.1"/>
    </source>
</evidence>
<dbReference type="SMART" id="SM00739">
    <property type="entry name" value="KOW"/>
    <property type="match status" value="1"/>
</dbReference>
<evidence type="ECO:0000313" key="23">
    <source>
        <dbReference type="Proteomes" id="UP000436825"/>
    </source>
</evidence>
<dbReference type="InterPro" id="IPR006645">
    <property type="entry name" value="NGN-like_dom"/>
</dbReference>
<proteinExistence type="predicted"/>
<evidence type="ECO:0000313" key="25">
    <source>
        <dbReference type="Proteomes" id="UP000440614"/>
    </source>
</evidence>
<dbReference type="EMBL" id="JAHYQA010000005">
    <property type="protein sequence ID" value="MCE9237886.1"/>
    <property type="molecule type" value="Genomic_DNA"/>
</dbReference>
<evidence type="ECO:0000313" key="8">
    <source>
        <dbReference type="EMBL" id="CUQ47872.1"/>
    </source>
</evidence>
<keyword evidence="3" id="KW-0804">Transcription</keyword>
<dbReference type="PANTHER" id="PTHR30265:SF4">
    <property type="entry name" value="KOW MOTIF FAMILY PROTEIN, EXPRESSED"/>
    <property type="match status" value="1"/>
</dbReference>
<evidence type="ECO:0000313" key="22">
    <source>
        <dbReference type="Proteomes" id="UP000284785"/>
    </source>
</evidence>
<dbReference type="Proteomes" id="UP000782901">
    <property type="component" value="Unassembled WGS sequence"/>
</dbReference>
<evidence type="ECO:0000313" key="9">
    <source>
        <dbReference type="EMBL" id="KAB4304085.1"/>
    </source>
</evidence>
<reference evidence="20 21" key="1">
    <citation type="submission" date="2015-09" db="EMBL/GenBank/DDBJ databases">
        <authorList>
            <consortium name="Pathogen Informatics"/>
        </authorList>
    </citation>
    <scope>NUCLEOTIDE SEQUENCE [LARGE SCALE GENOMIC DNA]</scope>
    <source>
        <strain evidence="7 21">2789STDY5834899</strain>
        <strain evidence="8 20">2789STDY5834945</strain>
    </source>
</reference>
<evidence type="ECO:0000256" key="1">
    <source>
        <dbReference type="ARBA" id="ARBA00022814"/>
    </source>
</evidence>
<evidence type="ECO:0000313" key="28">
    <source>
        <dbReference type="Proteomes" id="UP000500882"/>
    </source>
</evidence>
<evidence type="ECO:0000313" key="19">
    <source>
        <dbReference type="EMBL" id="UYU91198.1"/>
    </source>
</evidence>
<evidence type="ECO:0000313" key="7">
    <source>
        <dbReference type="EMBL" id="CUP73993.1"/>
    </source>
</evidence>
<reference evidence="15" key="7">
    <citation type="submission" date="2021-07" db="EMBL/GenBank/DDBJ databases">
        <title>Comparative genomics of Bacteroides fragilis group isolates reveals species-dependent resistance mechanisms and validates clinical tools for resistance prediction.</title>
        <authorList>
            <person name="Wallace M.J."/>
            <person name="Jean S."/>
            <person name="Wallace M.A."/>
            <person name="Carey-Ann B.D."/>
            <person name="Dantas G."/>
        </authorList>
    </citation>
    <scope>NUCLEOTIDE SEQUENCE</scope>
    <source>
        <strain evidence="15">BJH_160</strain>
    </source>
</reference>
<dbReference type="Proteomes" id="UP000284785">
    <property type="component" value="Unassembled WGS sequence"/>
</dbReference>
<accession>A0A0P0F1B0</accession>
<evidence type="ECO:0000256" key="2">
    <source>
        <dbReference type="ARBA" id="ARBA00023015"/>
    </source>
</evidence>
<dbReference type="Gene3D" id="3.30.70.940">
    <property type="entry name" value="NusG, N-terminal domain"/>
    <property type="match status" value="1"/>
</dbReference>
<dbReference type="InterPro" id="IPR036735">
    <property type="entry name" value="NGN_dom_sf"/>
</dbReference>
<evidence type="ECO:0000256" key="3">
    <source>
        <dbReference type="ARBA" id="ARBA00023163"/>
    </source>
</evidence>
<protein>
    <submittedName>
        <fullName evidence="6">Transcriptional regulator</fullName>
    </submittedName>
    <submittedName>
        <fullName evidence="17">UpxY family transcription antiterminator</fullName>
    </submittedName>
</protein>
<reference evidence="14" key="5">
    <citation type="submission" date="2021-02" db="EMBL/GenBank/DDBJ databases">
        <title>Infant gut strain persistence is associated with maternal origin, phylogeny, and functional potential including surface adhesion and iron acquisition.</title>
        <authorList>
            <person name="Lou Y.C."/>
        </authorList>
    </citation>
    <scope>NUCLEOTIDE SEQUENCE</scope>
    <source>
        <strain evidence="14">L3_082_243G1_dasL3_082_243G1_maxbin2.maxbin.015s ta_sub</strain>
    </source>
</reference>
<evidence type="ECO:0000313" key="29">
    <source>
        <dbReference type="Proteomes" id="UP001156218"/>
    </source>
</evidence>
<evidence type="ECO:0000313" key="17">
    <source>
        <dbReference type="EMBL" id="RHD89554.1"/>
    </source>
</evidence>
<dbReference type="Proteomes" id="UP000095576">
    <property type="component" value="Unassembled WGS sequence"/>
</dbReference>
<evidence type="ECO:0000313" key="13">
    <source>
        <dbReference type="EMBL" id="KAB4472183.1"/>
    </source>
</evidence>
<dbReference type="EMBL" id="CP083685">
    <property type="protein sequence ID" value="UYU91198.1"/>
    <property type="molecule type" value="Genomic_DNA"/>
</dbReference>
<organism evidence="17 22">
    <name type="scientific">Bacteroides thetaiotaomicron</name>
    <dbReference type="NCBI Taxonomy" id="818"/>
    <lineage>
        <taxon>Bacteria</taxon>
        <taxon>Pseudomonadati</taxon>
        <taxon>Bacteroidota</taxon>
        <taxon>Bacteroidia</taxon>
        <taxon>Bacteroidales</taxon>
        <taxon>Bacteroidaceae</taxon>
        <taxon>Bacteroides</taxon>
    </lineage>
</organism>
<keyword evidence="4" id="KW-0472">Membrane</keyword>
<dbReference type="InterPro" id="IPR005824">
    <property type="entry name" value="KOW"/>
</dbReference>
<feature type="domain" description="KOW" evidence="5">
    <location>
        <begin position="132"/>
        <end position="159"/>
    </location>
</feature>
<dbReference type="Pfam" id="PF02357">
    <property type="entry name" value="NusG"/>
    <property type="match status" value="1"/>
</dbReference>
<dbReference type="OMA" id="QMYEFRL"/>
<evidence type="ECO:0000313" key="6">
    <source>
        <dbReference type="EMBL" id="BCA49781.1"/>
    </source>
</evidence>
<reference evidence="16" key="8">
    <citation type="submission" date="2022-10" db="EMBL/GenBank/DDBJ databases">
        <title>Human gut microbiome strain richness.</title>
        <authorList>
            <person name="Chen-Liaw A."/>
        </authorList>
    </citation>
    <scope>NUCLEOTIDE SEQUENCE</scope>
    <source>
        <strain evidence="16">1001283st1_A3_1001283B150304_161114</strain>
    </source>
</reference>
<dbReference type="Proteomes" id="UP000436825">
    <property type="component" value="Unassembled WGS sequence"/>
</dbReference>
<dbReference type="RefSeq" id="WP_008766024.1">
    <property type="nucleotide sequence ID" value="NZ_AP022660.1"/>
</dbReference>
<gene>
    <name evidence="6" type="ORF">BatF92_17230</name>
    <name evidence="17" type="ORF">DW780_05570</name>
    <name evidence="7" type="ORF">ERS852511_03060</name>
    <name evidence="8" type="ORF">ERS852557_04940</name>
    <name evidence="12" type="ORF">GAN59_20180</name>
    <name evidence="11" type="ORF">GAN75_04845</name>
    <name evidence="13" type="ORF">GAN91_24860</name>
    <name evidence="10" type="ORF">GAN93_11265</name>
    <name evidence="9" type="ORF">GAO51_29095</name>
    <name evidence="15" type="ORF">K0H07_12085</name>
    <name evidence="14" type="ORF">KHY35_17325</name>
    <name evidence="18" type="ORF">KQP68_17110</name>
    <name evidence="19" type="ORF">KQP74_00755</name>
    <name evidence="16" type="ORF">PO127_01155</name>
</gene>
<dbReference type="Proteomes" id="UP001162960">
    <property type="component" value="Chromosome"/>
</dbReference>
<evidence type="ECO:0000259" key="5">
    <source>
        <dbReference type="SMART" id="SM00739"/>
    </source>
</evidence>
<evidence type="ECO:0000313" key="16">
    <source>
        <dbReference type="EMBL" id="MDC2234352.1"/>
    </source>
</evidence>
<dbReference type="GeneID" id="60926422"/>
<evidence type="ECO:0000313" key="15">
    <source>
        <dbReference type="EMBL" id="MCE9237886.1"/>
    </source>
</evidence>
<reference evidence="23 24" key="3">
    <citation type="journal article" date="2019" name="Nat. Med.">
        <title>A library of human gut bacterial isolates paired with longitudinal multiomics data enables mechanistic microbiome research.</title>
        <authorList>
            <person name="Poyet M."/>
            <person name="Groussin M."/>
            <person name="Gibbons S.M."/>
            <person name="Avila-Pacheco J."/>
            <person name="Jiang X."/>
            <person name="Kearney S.M."/>
            <person name="Perrotta A.R."/>
            <person name="Berdy B."/>
            <person name="Zhao S."/>
            <person name="Lieberman T.D."/>
            <person name="Swanson P.K."/>
            <person name="Smith M."/>
            <person name="Roesemann S."/>
            <person name="Alexander J.E."/>
            <person name="Rich S.A."/>
            <person name="Livny J."/>
            <person name="Vlamakis H."/>
            <person name="Clish C."/>
            <person name="Bullock K."/>
            <person name="Deik A."/>
            <person name="Scott J."/>
            <person name="Pierce K.A."/>
            <person name="Xavier R.J."/>
            <person name="Alm E.J."/>
        </authorList>
    </citation>
    <scope>NUCLEOTIDE SEQUENCE [LARGE SCALE GENOMIC DNA]</scope>
    <source>
        <strain evidence="12 27">BIOML-A156</strain>
        <strain evidence="11 23">BIOML-A160</strain>
        <strain evidence="13 24">BIOML-A162</strain>
        <strain evidence="10 26">BIOML-A165</strain>
        <strain evidence="9 25">BIOML-A188</strain>
    </source>
</reference>
<keyword evidence="2" id="KW-0805">Transcription regulation</keyword>
<name>A0A0P0F1B0_BACT4</name>
<dbReference type="Proteomes" id="UP001200544">
    <property type="component" value="Unassembled WGS sequence"/>
</dbReference>
<dbReference type="Proteomes" id="UP001156218">
    <property type="component" value="Chromosome"/>
</dbReference>
<dbReference type="Proteomes" id="UP000488521">
    <property type="component" value="Unassembled WGS sequence"/>
</dbReference>
<keyword evidence="4" id="KW-1133">Transmembrane helix</keyword>
<evidence type="ECO:0000313" key="11">
    <source>
        <dbReference type="EMBL" id="KAB4458385.1"/>
    </source>
</evidence>
<dbReference type="PANTHER" id="PTHR30265">
    <property type="entry name" value="RHO-INTERACTING TRANSCRIPTION TERMINATION FACTOR NUSG"/>
    <property type="match status" value="1"/>
</dbReference>
<reference evidence="17 22" key="2">
    <citation type="submission" date="2018-08" db="EMBL/GenBank/DDBJ databases">
        <title>A genome reference for cultivated species of the human gut microbiota.</title>
        <authorList>
            <person name="Zou Y."/>
            <person name="Xue W."/>
            <person name="Luo G."/>
        </authorList>
    </citation>
    <scope>NUCLEOTIDE SEQUENCE [LARGE SCALE GENOMIC DNA]</scope>
    <source>
        <strain evidence="17 22">AM30-26</strain>
    </source>
</reference>
<dbReference type="Proteomes" id="UP000440614">
    <property type="component" value="Unassembled WGS sequence"/>
</dbReference>
<dbReference type="AlphaFoldDB" id="A0A0P0F1B0"/>
<dbReference type="Proteomes" id="UP000460317">
    <property type="component" value="Unassembled WGS sequence"/>
</dbReference>
<feature type="transmembrane region" description="Helical" evidence="4">
    <location>
        <begin position="160"/>
        <end position="179"/>
    </location>
</feature>
<dbReference type="NCBIfam" id="NF033644">
    <property type="entry name" value="antiterm_UpxY"/>
    <property type="match status" value="1"/>
</dbReference>
<dbReference type="KEGG" id="btho:Btheta7330_02900"/>
<dbReference type="EMBL" id="WCRW01000002">
    <property type="protein sequence ID" value="KAB4458385.1"/>
    <property type="molecule type" value="Genomic_DNA"/>
</dbReference>
<evidence type="ECO:0000313" key="27">
    <source>
        <dbReference type="Proteomes" id="UP000488521"/>
    </source>
</evidence>
<dbReference type="PATRIC" id="fig|818.23.peg.2988"/>
<dbReference type="EMBL" id="JAGZEE010000029">
    <property type="protein sequence ID" value="MBS5412444.1"/>
    <property type="molecule type" value="Genomic_DNA"/>
</dbReference>
<dbReference type="EMBL" id="AP022660">
    <property type="protein sequence ID" value="BCA49781.1"/>
    <property type="molecule type" value="Genomic_DNA"/>
</dbReference>
<dbReference type="EMBL" id="CZAP01000011">
    <property type="protein sequence ID" value="CUP73993.1"/>
    <property type="molecule type" value="Genomic_DNA"/>
</dbReference>
<keyword evidence="4" id="KW-0812">Transmembrane</keyword>
<dbReference type="EMBL" id="CZBI01000015">
    <property type="protein sequence ID" value="CUQ47872.1"/>
    <property type="molecule type" value="Genomic_DNA"/>
</dbReference>